<dbReference type="GO" id="GO:0003677">
    <property type="term" value="F:DNA binding"/>
    <property type="evidence" value="ECO:0007669"/>
    <property type="project" value="InterPro"/>
</dbReference>
<name>A0A5K7Y3L2_9VIRU</name>
<protein>
    <recommendedName>
        <fullName evidence="6">Uncharacterized protein E301R</fullName>
    </recommendedName>
</protein>
<keyword evidence="2" id="KW-1092">Inhibition of host IRF3 by virus</keyword>
<dbReference type="Pfam" id="PF00705">
    <property type="entry name" value="PCNA_N"/>
    <property type="match status" value="1"/>
</dbReference>
<evidence type="ECO:0000313" key="8">
    <source>
        <dbReference type="EMBL" id="BBO54074.1"/>
    </source>
</evidence>
<evidence type="ECO:0000256" key="4">
    <source>
        <dbReference type="ARBA" id="ARBA00034492"/>
    </source>
</evidence>
<evidence type="ECO:0000256" key="2">
    <source>
        <dbReference type="ARBA" id="ARBA00022931"/>
    </source>
</evidence>
<keyword evidence="2" id="KW-1090">Inhibition of host innate immune response by virus</keyword>
<keyword evidence="2" id="KW-0899">Viral immunoevasion</keyword>
<comment type="similarity">
    <text evidence="4">Belongs to the asfivirus E301R family.</text>
</comment>
<accession>A0A5K7Y3L2</accession>
<keyword evidence="1" id="KW-1113">Inhibition of host RLR pathway by virus</keyword>
<keyword evidence="2" id="KW-0945">Host-virus interaction</keyword>
<comment type="subunit">
    <text evidence="5">Interacts with host IRF3.</text>
</comment>
<proteinExistence type="inferred from homology"/>
<organism evidence="8">
    <name type="scientific">Abalone asfa-like virus</name>
    <dbReference type="NCBI Taxonomy" id="2839893"/>
    <lineage>
        <taxon>Viruses</taxon>
        <taxon>Varidnaviria</taxon>
        <taxon>Bamfordvirae</taxon>
        <taxon>Nucleocytoviricota</taxon>
        <taxon>Pokkesviricetes</taxon>
        <taxon>Asfuvirales</taxon>
        <taxon>Asfarviridae</taxon>
    </lineage>
</organism>
<dbReference type="GO" id="GO:0006275">
    <property type="term" value="P:regulation of DNA replication"/>
    <property type="evidence" value="ECO:0007669"/>
    <property type="project" value="InterPro"/>
</dbReference>
<evidence type="ECO:0000256" key="3">
    <source>
        <dbReference type="ARBA" id="ARBA00034465"/>
    </source>
</evidence>
<sequence length="322" mass="36998">MSELLAPIKNAINLLDNNLNQKDLIKKRGPGRPPKVRQINDVTKNQGIVDTPFNKQNTMELIYNKPEVFKNLFIYFKNLKTKMLLIRCDKKGLTFFTQDQSGISKIIVKISGDKTTHYFCAADCWIIINRQHVEKVFSSIDKSVDEIIMTFNTDNNEYVNIIFIDKELDKECTYQINTSYQIPDPELIALEQYILSDMEIAKHFPLRWVLTSKQFKKTFNDAVSNKAEKISIEKYKGAPLKLSYTKIHQMIYSEVYKSSGKIELETTGSPNLLVFQVKTYNLRSLAAAMITNKVSLLCRDDGDVLVESSDEDVKIYTFVKGS</sequence>
<dbReference type="InterPro" id="IPR022648">
    <property type="entry name" value="Pr_cel_nuc_antig_N"/>
</dbReference>
<evidence type="ECO:0000256" key="6">
    <source>
        <dbReference type="ARBA" id="ARBA00034550"/>
    </source>
</evidence>
<evidence type="ECO:0000256" key="5">
    <source>
        <dbReference type="ARBA" id="ARBA00034510"/>
    </source>
</evidence>
<evidence type="ECO:0000256" key="1">
    <source>
        <dbReference type="ARBA" id="ARBA00022482"/>
    </source>
</evidence>
<feature type="domain" description="Proliferating cell nuclear antigen PCNA N-terminal" evidence="7">
    <location>
        <begin position="60"/>
        <end position="176"/>
    </location>
</feature>
<dbReference type="SUPFAM" id="SSF55979">
    <property type="entry name" value="DNA clamp"/>
    <property type="match status" value="1"/>
</dbReference>
<dbReference type="EMBL" id="LC506465">
    <property type="protein sequence ID" value="BBO54074.1"/>
    <property type="molecule type" value="Genomic_DNA"/>
</dbReference>
<dbReference type="Gene3D" id="3.70.10.10">
    <property type="match status" value="1"/>
</dbReference>
<comment type="function">
    <text evidence="3">Plays a role in the inhibition of host innate immune system by acting as a negatively regulator of type I interferon production. Mechanistically, interacts with and prevents host IRF3 nuclear localization to inhibit its transcriptional activity.</text>
</comment>
<dbReference type="InterPro" id="IPR046938">
    <property type="entry name" value="DNA_clamp_sf"/>
</dbReference>
<dbReference type="GO" id="GO:0039548">
    <property type="term" value="P:symbiont-mediated suppression of host cytoplasmic pattern recognition receptor signaling pathway via inhibition of IRF3 activity"/>
    <property type="evidence" value="ECO:0007669"/>
    <property type="project" value="UniProtKB-KW"/>
</dbReference>
<reference evidence="8" key="1">
    <citation type="journal article" date="2020" name="Sci. Rep.">
        <title>A novel Asfarvirus-like virus identified as a potential cause of mass mortality of abalone.</title>
        <authorList>
            <person name="Matsuyama T."/>
            <person name="Takano T."/>
            <person name="Nishiki I."/>
            <person name="Fujiwara A."/>
            <person name="Kiryu I."/>
            <person name="Inada M."/>
            <person name="Sakai T."/>
            <person name="Terashima S."/>
            <person name="Matsuura Y."/>
            <person name="Isowa K."/>
            <person name="Nakayasu C."/>
        </authorList>
    </citation>
    <scope>NUCLEOTIDE SEQUENCE</scope>
</reference>
<evidence type="ECO:0000259" key="7">
    <source>
        <dbReference type="Pfam" id="PF00705"/>
    </source>
</evidence>